<sequence length="285" mass="30034">MTTDSSPAGPGFIAPTAIAVAPNGGRRGKSDHPALPIGPKELASTAAACLEAGAAMIHAHVRDRDGGHLLDADAYLEVTKAIRDAVGERLVVQITSEAVSRYRPAEQMGVVRATRPEAVSLALRELVPDASLETAFADFLSWLKRERIAPQIILYTPEEASALAVMQQRGLVPFDDVPVLYVLGRYTPGEISRPADLLAFLAHGRPRFAHWMVCAFGREETACVAAGALLGGHARVGFENNLVLPSGVTATDNAALVVAAAAALEACGLETASAGQLRADWSIER</sequence>
<dbReference type="KEGG" id="rga:RGR602_PC00300"/>
<dbReference type="Proteomes" id="UP000031368">
    <property type="component" value="Plasmid pRgalR602c"/>
</dbReference>
<keyword evidence="3" id="KW-0479">Metal-binding</keyword>
<dbReference type="InterPro" id="IPR013785">
    <property type="entry name" value="Aldolase_TIM"/>
</dbReference>
<accession>A0A0B4XCN8</accession>
<dbReference type="PANTHER" id="PTHR37418">
    <property type="entry name" value="3-KETO-5-AMINOHEXANOATE CLEAVAGE ENZYME-RELATED"/>
    <property type="match status" value="1"/>
</dbReference>
<evidence type="ECO:0000256" key="2">
    <source>
        <dbReference type="ARBA" id="ARBA00022679"/>
    </source>
</evidence>
<keyword evidence="6" id="KW-1185">Reference proteome</keyword>
<evidence type="ECO:0008006" key="7">
    <source>
        <dbReference type="Google" id="ProtNLM"/>
    </source>
</evidence>
<dbReference type="GO" id="GO:0046872">
    <property type="term" value="F:metal ion binding"/>
    <property type="evidence" value="ECO:0007669"/>
    <property type="project" value="UniProtKB-KW"/>
</dbReference>
<name>A0A0B4XCN8_9HYPH</name>
<keyword evidence="4" id="KW-0862">Zinc</keyword>
<proteinExistence type="predicted"/>
<evidence type="ECO:0000256" key="3">
    <source>
        <dbReference type="ARBA" id="ARBA00022723"/>
    </source>
</evidence>
<dbReference type="EMBL" id="CP006880">
    <property type="protein sequence ID" value="AJD44343.1"/>
    <property type="molecule type" value="Genomic_DNA"/>
</dbReference>
<dbReference type="RefSeq" id="WP_052451749.1">
    <property type="nucleotide sequence ID" value="NZ_CP006880.1"/>
</dbReference>
<dbReference type="Gene3D" id="3.20.20.70">
    <property type="entry name" value="Aldolase class I"/>
    <property type="match status" value="1"/>
</dbReference>
<reference evidence="5 6" key="1">
    <citation type="submission" date="2013-11" db="EMBL/GenBank/DDBJ databases">
        <title>Complete genome sequence of Rhizobium gallicum bv. gallicum R602.</title>
        <authorList>
            <person name="Bustos P."/>
            <person name="Santamaria R.I."/>
            <person name="Lozano L."/>
            <person name="Acosta J.L."/>
            <person name="Ormeno-Orrillo E."/>
            <person name="Rogel M.A."/>
            <person name="Romero D."/>
            <person name="Cevallos M.A."/>
            <person name="Martinez-Romero E."/>
            <person name="Gonzalez V."/>
        </authorList>
    </citation>
    <scope>NUCLEOTIDE SEQUENCE [LARGE SCALE GENOMIC DNA]</scope>
    <source>
        <strain evidence="5 6">R602</strain>
        <plasmid evidence="5 6">pRgalR602c</plasmid>
    </source>
</reference>
<dbReference type="AlphaFoldDB" id="A0A0B4XCN8"/>
<keyword evidence="5" id="KW-0614">Plasmid</keyword>
<evidence type="ECO:0000313" key="5">
    <source>
        <dbReference type="EMBL" id="AJD44343.1"/>
    </source>
</evidence>
<dbReference type="InterPro" id="IPR008567">
    <property type="entry name" value="BKACE"/>
</dbReference>
<gene>
    <name evidence="5" type="ORF">RGR602_PC00300</name>
</gene>
<evidence type="ECO:0000256" key="4">
    <source>
        <dbReference type="ARBA" id="ARBA00022833"/>
    </source>
</evidence>
<evidence type="ECO:0000256" key="1">
    <source>
        <dbReference type="ARBA" id="ARBA00001947"/>
    </source>
</evidence>
<organism evidence="5 6">
    <name type="scientific">Rhizobium gallicum bv. gallicum R602sp</name>
    <dbReference type="NCBI Taxonomy" id="1041138"/>
    <lineage>
        <taxon>Bacteria</taxon>
        <taxon>Pseudomonadati</taxon>
        <taxon>Pseudomonadota</taxon>
        <taxon>Alphaproteobacteria</taxon>
        <taxon>Hyphomicrobiales</taxon>
        <taxon>Rhizobiaceae</taxon>
        <taxon>Rhizobium/Agrobacterium group</taxon>
        <taxon>Rhizobium</taxon>
    </lineage>
</organism>
<dbReference type="GO" id="GO:0043720">
    <property type="term" value="F:3-keto-5-aminohexanoate cleavage activity"/>
    <property type="evidence" value="ECO:0007669"/>
    <property type="project" value="InterPro"/>
</dbReference>
<geneLocation type="plasmid" evidence="5 6">
    <name>pRgalR602c</name>
</geneLocation>
<comment type="cofactor">
    <cofactor evidence="1">
        <name>Zn(2+)</name>
        <dbReference type="ChEBI" id="CHEBI:29105"/>
    </cofactor>
</comment>
<protein>
    <recommendedName>
        <fullName evidence="7">3-keto-5-aminohexanoate cleavage protein</fullName>
    </recommendedName>
</protein>
<evidence type="ECO:0000313" key="6">
    <source>
        <dbReference type="Proteomes" id="UP000031368"/>
    </source>
</evidence>
<dbReference type="Pfam" id="PF05853">
    <property type="entry name" value="BKACE"/>
    <property type="match status" value="1"/>
</dbReference>
<dbReference type="PANTHER" id="PTHR37418:SF2">
    <property type="entry name" value="3-KETO-5-AMINOHEXANOATE CLEAVAGE ENZYME"/>
    <property type="match status" value="1"/>
</dbReference>
<dbReference type="HOGENOM" id="CLU_065536_3_0_5"/>
<keyword evidence="2" id="KW-0808">Transferase</keyword>